<evidence type="ECO:0000313" key="11">
    <source>
        <dbReference type="EMBL" id="MDO1449065.1"/>
    </source>
</evidence>
<dbReference type="EMBL" id="JAUKPO010000016">
    <property type="protein sequence ID" value="MDO1449065.1"/>
    <property type="molecule type" value="Genomic_DNA"/>
</dbReference>
<dbReference type="Pfam" id="PF01379">
    <property type="entry name" value="Porphobil_deam"/>
    <property type="match status" value="1"/>
</dbReference>
<keyword evidence="6" id="KW-0627">Porphyrin biosynthesis</keyword>
<dbReference type="Gene3D" id="3.30.160.40">
    <property type="entry name" value="Porphobilinogen deaminase, C-terminal domain"/>
    <property type="match status" value="1"/>
</dbReference>
<name>A0ABT8REA7_9BACT</name>
<evidence type="ECO:0000256" key="3">
    <source>
        <dbReference type="ARBA" id="ARBA00005638"/>
    </source>
</evidence>
<dbReference type="PANTHER" id="PTHR11557:SF0">
    <property type="entry name" value="PORPHOBILINOGEN DEAMINASE"/>
    <property type="match status" value="1"/>
</dbReference>
<evidence type="ECO:0000256" key="1">
    <source>
        <dbReference type="ARBA" id="ARBA00002869"/>
    </source>
</evidence>
<evidence type="ECO:0000259" key="9">
    <source>
        <dbReference type="Pfam" id="PF01379"/>
    </source>
</evidence>
<dbReference type="InterPro" id="IPR022418">
    <property type="entry name" value="Porphobilinogen_deaminase_C"/>
</dbReference>
<keyword evidence="5 11" id="KW-0808">Transferase</keyword>
<dbReference type="EC" id="2.5.1.61" evidence="8"/>
<comment type="pathway">
    <text evidence="2">Porphyrin-containing compound metabolism; protoporphyrin-IX biosynthesis; coproporphyrinogen-III from 5-aminolevulinate: step 2/4.</text>
</comment>
<dbReference type="PIRSF" id="PIRSF001438">
    <property type="entry name" value="4pyrrol_synth_OHMeBilane_synth"/>
    <property type="match status" value="1"/>
</dbReference>
<comment type="subunit">
    <text evidence="4">Monomer.</text>
</comment>
<proteinExistence type="inferred from homology"/>
<dbReference type="PANTHER" id="PTHR11557">
    <property type="entry name" value="PORPHOBILINOGEN DEAMINASE"/>
    <property type="match status" value="1"/>
</dbReference>
<dbReference type="RefSeq" id="WP_302039867.1">
    <property type="nucleotide sequence ID" value="NZ_JAUKPO010000016.1"/>
</dbReference>
<evidence type="ECO:0000256" key="8">
    <source>
        <dbReference type="NCBIfam" id="TIGR00212"/>
    </source>
</evidence>
<keyword evidence="12" id="KW-1185">Reference proteome</keyword>
<dbReference type="InterPro" id="IPR022417">
    <property type="entry name" value="Porphobilin_deaminase_N"/>
</dbReference>
<dbReference type="GO" id="GO:0004418">
    <property type="term" value="F:hydroxymethylbilane synthase activity"/>
    <property type="evidence" value="ECO:0007669"/>
    <property type="project" value="UniProtKB-EC"/>
</dbReference>
<comment type="caution">
    <text evidence="11">The sequence shown here is derived from an EMBL/GenBank/DDBJ whole genome shotgun (WGS) entry which is preliminary data.</text>
</comment>
<reference evidence="11" key="1">
    <citation type="submission" date="2023-07" db="EMBL/GenBank/DDBJ databases">
        <title>The genome sequence of Rhodocytophaga aerolata KACC 12507.</title>
        <authorList>
            <person name="Zhang X."/>
        </authorList>
    </citation>
    <scope>NUCLEOTIDE SEQUENCE</scope>
    <source>
        <strain evidence="11">KACC 12507</strain>
    </source>
</reference>
<dbReference type="InterPro" id="IPR036803">
    <property type="entry name" value="Porphobilinogen_deaminase_C_sf"/>
</dbReference>
<evidence type="ECO:0000256" key="7">
    <source>
        <dbReference type="ARBA" id="ARBA00048169"/>
    </source>
</evidence>
<accession>A0ABT8REA7</accession>
<dbReference type="Gene3D" id="3.40.190.10">
    <property type="entry name" value="Periplasmic binding protein-like II"/>
    <property type="match status" value="2"/>
</dbReference>
<gene>
    <name evidence="11" type="primary">hemC</name>
    <name evidence="11" type="ORF">Q0590_22505</name>
</gene>
<dbReference type="Pfam" id="PF03900">
    <property type="entry name" value="Porphobil_deamC"/>
    <property type="match status" value="1"/>
</dbReference>
<dbReference type="Proteomes" id="UP001168528">
    <property type="component" value="Unassembled WGS sequence"/>
</dbReference>
<sequence length="316" mass="34620">MNAQTIRIGTRGSALALWQAHHIAALLTKGGLLPQIVTIETKGDKILDKSLAKIGSKGVFTAELEDGLRDGSIDIAVHSAKDMQSQLPEDLEIIAFTQREVTNDVLISFNKTISLDDQHPWVVGTSSTRRVAMLKHYYPHIKTVDMRGNLQTRMKKLEDGQCEAIILAFAGVHRMDYDKHIVSRLPLDKFTPAVGQGSVAVESSVALDAEKRSIIRNLCNHPDTEYCLLSERAYLNKLQGGCSIPVFALATLHNNIVNITGGIISLNGKQLVKKTLQSPAEEAVALGQRLSEEVLGAGGDTILKEIRNTLKDIRKE</sequence>
<comment type="similarity">
    <text evidence="3">Belongs to the HMBS family.</text>
</comment>
<dbReference type="SUPFAM" id="SSF54782">
    <property type="entry name" value="Porphobilinogen deaminase (hydroxymethylbilane synthase), C-terminal domain"/>
    <property type="match status" value="1"/>
</dbReference>
<evidence type="ECO:0000259" key="10">
    <source>
        <dbReference type="Pfam" id="PF03900"/>
    </source>
</evidence>
<evidence type="ECO:0000256" key="5">
    <source>
        <dbReference type="ARBA" id="ARBA00022679"/>
    </source>
</evidence>
<dbReference type="PRINTS" id="PR00151">
    <property type="entry name" value="PORPHBDMNASE"/>
</dbReference>
<evidence type="ECO:0000256" key="2">
    <source>
        <dbReference type="ARBA" id="ARBA00004735"/>
    </source>
</evidence>
<protein>
    <recommendedName>
        <fullName evidence="8">Hydroxymethylbilane synthase</fullName>
        <ecNumber evidence="8">2.5.1.61</ecNumber>
    </recommendedName>
</protein>
<dbReference type="SUPFAM" id="SSF53850">
    <property type="entry name" value="Periplasmic binding protein-like II"/>
    <property type="match status" value="1"/>
</dbReference>
<feature type="domain" description="Porphobilinogen deaminase N-terminal" evidence="9">
    <location>
        <begin position="6"/>
        <end position="204"/>
    </location>
</feature>
<comment type="function">
    <text evidence="1">Tetrapolymerization of the monopyrrole PBG into the hydroxymethylbilane pre-uroporphyrinogen in several discrete steps.</text>
</comment>
<comment type="catalytic activity">
    <reaction evidence="7">
        <text>4 porphobilinogen + H2O = hydroxymethylbilane + 4 NH4(+)</text>
        <dbReference type="Rhea" id="RHEA:13185"/>
        <dbReference type="ChEBI" id="CHEBI:15377"/>
        <dbReference type="ChEBI" id="CHEBI:28938"/>
        <dbReference type="ChEBI" id="CHEBI:57845"/>
        <dbReference type="ChEBI" id="CHEBI:58126"/>
        <dbReference type="EC" id="2.5.1.61"/>
    </reaction>
</comment>
<evidence type="ECO:0000256" key="4">
    <source>
        <dbReference type="ARBA" id="ARBA00011245"/>
    </source>
</evidence>
<organism evidence="11 12">
    <name type="scientific">Rhodocytophaga aerolata</name>
    <dbReference type="NCBI Taxonomy" id="455078"/>
    <lineage>
        <taxon>Bacteria</taxon>
        <taxon>Pseudomonadati</taxon>
        <taxon>Bacteroidota</taxon>
        <taxon>Cytophagia</taxon>
        <taxon>Cytophagales</taxon>
        <taxon>Rhodocytophagaceae</taxon>
        <taxon>Rhodocytophaga</taxon>
    </lineage>
</organism>
<evidence type="ECO:0000313" key="12">
    <source>
        <dbReference type="Proteomes" id="UP001168528"/>
    </source>
</evidence>
<feature type="domain" description="Porphobilinogen deaminase C-terminal" evidence="10">
    <location>
        <begin position="226"/>
        <end position="295"/>
    </location>
</feature>
<dbReference type="InterPro" id="IPR000860">
    <property type="entry name" value="HemC"/>
</dbReference>
<dbReference type="NCBIfam" id="TIGR00212">
    <property type="entry name" value="hemC"/>
    <property type="match status" value="1"/>
</dbReference>
<evidence type="ECO:0000256" key="6">
    <source>
        <dbReference type="ARBA" id="ARBA00023244"/>
    </source>
</evidence>